<dbReference type="InterPro" id="IPR006336">
    <property type="entry name" value="GCS2"/>
</dbReference>
<reference evidence="6 7" key="1">
    <citation type="submission" date="2018-11" db="EMBL/GenBank/DDBJ databases">
        <title>Sequencing the genomes of 1000 actinobacteria strains.</title>
        <authorList>
            <person name="Klenk H.-P."/>
        </authorList>
    </citation>
    <scope>NUCLEOTIDE SEQUENCE [LARGE SCALE GENOMIC DNA]</scope>
    <source>
        <strain evidence="6 7">DSM 44254</strain>
    </source>
</reference>
<evidence type="ECO:0000256" key="3">
    <source>
        <dbReference type="ARBA" id="ARBA00022741"/>
    </source>
</evidence>
<dbReference type="GO" id="GO:0005524">
    <property type="term" value="F:ATP binding"/>
    <property type="evidence" value="ECO:0007669"/>
    <property type="project" value="UniProtKB-KW"/>
</dbReference>
<evidence type="ECO:0000313" key="7">
    <source>
        <dbReference type="Proteomes" id="UP000272400"/>
    </source>
</evidence>
<keyword evidence="3" id="KW-0547">Nucleotide-binding</keyword>
<dbReference type="InterPro" id="IPR014746">
    <property type="entry name" value="Gln_synth/guanido_kin_cat_dom"/>
</dbReference>
<dbReference type="AlphaFoldDB" id="A0A3N1D8X6"/>
<evidence type="ECO:0000256" key="1">
    <source>
        <dbReference type="ARBA" id="ARBA00012220"/>
    </source>
</evidence>
<comment type="caution">
    <text evidence="6">The sequence shown here is derived from an EMBL/GenBank/DDBJ whole genome shotgun (WGS) entry which is preliminary data.</text>
</comment>
<keyword evidence="4" id="KW-0067">ATP-binding</keyword>
<dbReference type="InterPro" id="IPR035434">
    <property type="entry name" value="GCL_bact_plant"/>
</dbReference>
<evidence type="ECO:0000313" key="6">
    <source>
        <dbReference type="EMBL" id="ROO89919.1"/>
    </source>
</evidence>
<accession>A0A3N1D8X6</accession>
<gene>
    <name evidence="6" type="ORF">EDD29_7629</name>
</gene>
<evidence type="ECO:0000256" key="2">
    <source>
        <dbReference type="ARBA" id="ARBA00022598"/>
    </source>
</evidence>
<keyword evidence="7" id="KW-1185">Reference proteome</keyword>
<keyword evidence="2 6" id="KW-0436">Ligase</keyword>
<name>A0A3N1D8X6_9ACTN</name>
<proteinExistence type="predicted"/>
<dbReference type="PANTHER" id="PTHR34378:SF1">
    <property type="entry name" value="GLUTAMATE--CYSTEINE LIGASE, CHLOROPLASTIC"/>
    <property type="match status" value="1"/>
</dbReference>
<dbReference type="GO" id="GO:0006750">
    <property type="term" value="P:glutathione biosynthetic process"/>
    <property type="evidence" value="ECO:0007669"/>
    <property type="project" value="InterPro"/>
</dbReference>
<dbReference type="SUPFAM" id="SSF55931">
    <property type="entry name" value="Glutamine synthetase/guanido kinase"/>
    <property type="match status" value="1"/>
</dbReference>
<protein>
    <recommendedName>
        <fullName evidence="1">glutamate--cysteine ligase</fullName>
        <ecNumber evidence="1">6.3.2.2</ecNumber>
    </recommendedName>
</protein>
<dbReference type="EMBL" id="RJKE01000001">
    <property type="protein sequence ID" value="ROO89919.1"/>
    <property type="molecule type" value="Genomic_DNA"/>
</dbReference>
<comment type="catalytic activity">
    <reaction evidence="5">
        <text>L-cysteine + L-glutamate + ATP = gamma-L-glutamyl-L-cysteine + ADP + phosphate + H(+)</text>
        <dbReference type="Rhea" id="RHEA:13285"/>
        <dbReference type="ChEBI" id="CHEBI:15378"/>
        <dbReference type="ChEBI" id="CHEBI:29985"/>
        <dbReference type="ChEBI" id="CHEBI:30616"/>
        <dbReference type="ChEBI" id="CHEBI:35235"/>
        <dbReference type="ChEBI" id="CHEBI:43474"/>
        <dbReference type="ChEBI" id="CHEBI:58173"/>
        <dbReference type="ChEBI" id="CHEBI:456216"/>
        <dbReference type="EC" id="6.3.2.2"/>
    </reaction>
</comment>
<sequence length="449" mass="48608">MGGRRREGRLAGVFRGARGRVELVGVEIEVGVVDPRTGVSRPYAGERGVAALLELIARRWPGTAVVEEGSILGFRRDDGAEIMLESGCALEYGSPPAVGLVALVRRVRADLADLAALAHELDLALLSGALLPYDPSGHRTWAPKPQIPLMLDFFRAEFGTRSTGWAAMSRILSVQTTLDYTDTADRDAKHRTANLVSPLVAALFVNSPVWEGALTERLSHRLHVWAGVDARRTGYLPHALGDPLDLDKFLDAITGLAPIFRKIAGKAAPVPPGRSFRYFLDHGYGDGSYPTEEDWTALLSTLWPFVRLRRTLELRVADGPGHADWPAIPALWTGLLYDEASRAEAADLMRDTGRAELDALTAAVAEAGPAASFGGTPLRTRCADLVRIAKEGLARQVVQGLEDERALAFLEPVEAVAATGVPPAARLAEAWPARYAHDPATYVADHRYR</sequence>
<evidence type="ECO:0000256" key="5">
    <source>
        <dbReference type="ARBA" id="ARBA00048819"/>
    </source>
</evidence>
<dbReference type="PANTHER" id="PTHR34378">
    <property type="entry name" value="GLUTAMATE--CYSTEINE LIGASE, CHLOROPLASTIC"/>
    <property type="match status" value="1"/>
</dbReference>
<organism evidence="6 7">
    <name type="scientific">Actinocorallia herbida</name>
    <dbReference type="NCBI Taxonomy" id="58109"/>
    <lineage>
        <taxon>Bacteria</taxon>
        <taxon>Bacillati</taxon>
        <taxon>Actinomycetota</taxon>
        <taxon>Actinomycetes</taxon>
        <taxon>Streptosporangiales</taxon>
        <taxon>Thermomonosporaceae</taxon>
        <taxon>Actinocorallia</taxon>
    </lineage>
</organism>
<evidence type="ECO:0000256" key="4">
    <source>
        <dbReference type="ARBA" id="ARBA00022840"/>
    </source>
</evidence>
<dbReference type="GO" id="GO:0004357">
    <property type="term" value="F:glutamate-cysteine ligase activity"/>
    <property type="evidence" value="ECO:0007669"/>
    <property type="project" value="UniProtKB-EC"/>
</dbReference>
<dbReference type="Gene3D" id="3.30.590.20">
    <property type="match status" value="1"/>
</dbReference>
<dbReference type="Proteomes" id="UP000272400">
    <property type="component" value="Unassembled WGS sequence"/>
</dbReference>
<dbReference type="EC" id="6.3.2.2" evidence="1"/>
<dbReference type="Pfam" id="PF04107">
    <property type="entry name" value="GCS2"/>
    <property type="match status" value="1"/>
</dbReference>